<keyword evidence="5" id="KW-0472">Membrane</keyword>
<dbReference type="Pfam" id="PF00496">
    <property type="entry name" value="SBP_bac_5"/>
    <property type="match status" value="1"/>
</dbReference>
<keyword evidence="5" id="KW-0812">Transmembrane</keyword>
<dbReference type="InterPro" id="IPR000914">
    <property type="entry name" value="SBP_5_dom"/>
</dbReference>
<dbReference type="InterPro" id="IPR039424">
    <property type="entry name" value="SBP_5"/>
</dbReference>
<reference evidence="7 8" key="1">
    <citation type="submission" date="2018-05" db="EMBL/GenBank/DDBJ databases">
        <title>Genomic Encyclopedia of Type Strains, Phase IV (KMG-IV): sequencing the most valuable type-strain genomes for metagenomic binning, comparative biology and taxonomic classification.</title>
        <authorList>
            <person name="Goeker M."/>
        </authorList>
    </citation>
    <scope>NUCLEOTIDE SEQUENCE [LARGE SCALE GENOMIC DNA]</scope>
    <source>
        <strain evidence="7 8">DSM 6462</strain>
    </source>
</reference>
<evidence type="ECO:0000256" key="1">
    <source>
        <dbReference type="ARBA" id="ARBA00004418"/>
    </source>
</evidence>
<evidence type="ECO:0000313" key="7">
    <source>
        <dbReference type="EMBL" id="PXW63166.1"/>
    </source>
</evidence>
<evidence type="ECO:0000256" key="3">
    <source>
        <dbReference type="ARBA" id="ARBA00022448"/>
    </source>
</evidence>
<evidence type="ECO:0000313" key="8">
    <source>
        <dbReference type="Proteomes" id="UP000248021"/>
    </source>
</evidence>
<proteinExistence type="inferred from homology"/>
<comment type="subcellular location">
    <subcellularLocation>
        <location evidence="1">Periplasm</location>
    </subcellularLocation>
</comment>
<keyword evidence="8" id="KW-1185">Reference proteome</keyword>
<gene>
    <name evidence="7" type="ORF">C7450_10281</name>
</gene>
<evidence type="ECO:0000256" key="2">
    <source>
        <dbReference type="ARBA" id="ARBA00005695"/>
    </source>
</evidence>
<evidence type="ECO:0000259" key="6">
    <source>
        <dbReference type="Pfam" id="PF00496"/>
    </source>
</evidence>
<dbReference type="SUPFAM" id="SSF53850">
    <property type="entry name" value="Periplasmic binding protein-like II"/>
    <property type="match status" value="1"/>
</dbReference>
<dbReference type="Gene3D" id="3.40.190.10">
    <property type="entry name" value="Periplasmic binding protein-like II"/>
    <property type="match status" value="1"/>
</dbReference>
<name>A0A2V3UD62_9HYPH</name>
<dbReference type="EMBL" id="QJJK01000002">
    <property type="protein sequence ID" value="PXW63166.1"/>
    <property type="molecule type" value="Genomic_DNA"/>
</dbReference>
<dbReference type="GO" id="GO:1904680">
    <property type="term" value="F:peptide transmembrane transporter activity"/>
    <property type="evidence" value="ECO:0007669"/>
    <property type="project" value="TreeGrafter"/>
</dbReference>
<dbReference type="Gene3D" id="3.10.105.10">
    <property type="entry name" value="Dipeptide-binding Protein, Domain 3"/>
    <property type="match status" value="1"/>
</dbReference>
<evidence type="ECO:0000256" key="4">
    <source>
        <dbReference type="ARBA" id="ARBA00022729"/>
    </source>
</evidence>
<feature type="transmembrane region" description="Helical" evidence="5">
    <location>
        <begin position="33"/>
        <end position="55"/>
    </location>
</feature>
<keyword evidence="3" id="KW-0813">Transport</keyword>
<evidence type="ECO:0000256" key="5">
    <source>
        <dbReference type="SAM" id="Phobius"/>
    </source>
</evidence>
<feature type="domain" description="Solute-binding protein family 5" evidence="6">
    <location>
        <begin position="108"/>
        <end position="444"/>
    </location>
</feature>
<comment type="caution">
    <text evidence="7">The sequence shown here is derived from an EMBL/GenBank/DDBJ whole genome shotgun (WGS) entry which is preliminary data.</text>
</comment>
<dbReference type="PANTHER" id="PTHR30290:SF9">
    <property type="entry name" value="OLIGOPEPTIDE-BINDING PROTEIN APPA"/>
    <property type="match status" value="1"/>
</dbReference>
<dbReference type="GO" id="GO:0015833">
    <property type="term" value="P:peptide transport"/>
    <property type="evidence" value="ECO:0007669"/>
    <property type="project" value="TreeGrafter"/>
</dbReference>
<dbReference type="AlphaFoldDB" id="A0A2V3UD62"/>
<keyword evidence="4" id="KW-0732">Signal</keyword>
<accession>A0A2V3UD62</accession>
<organism evidence="7 8">
    <name type="scientific">Chelatococcus asaccharovorans</name>
    <dbReference type="NCBI Taxonomy" id="28210"/>
    <lineage>
        <taxon>Bacteria</taxon>
        <taxon>Pseudomonadati</taxon>
        <taxon>Pseudomonadota</taxon>
        <taxon>Alphaproteobacteria</taxon>
        <taxon>Hyphomicrobiales</taxon>
        <taxon>Chelatococcaceae</taxon>
        <taxon>Chelatococcus</taxon>
    </lineage>
</organism>
<sequence length="544" mass="58871">MIGEIHNNEERERDLATRPIVTKRESGMTYRKFGLRMLRIAVCAAAGLAIAGLAMGATASAQALKGGTLRIGVLDEIANYDPQQLSTVNFYVIKNLYDSLIEYTADGKPVPSLATAWKIAPDNKSVTVTLRDGVTFHSGTPFKADGVIAALTKGADPARGKNVYSTMAVVKDWTAPDDRTVTINFKDPVPDRQILDLLQFLIPIDPKGVETVETVPAGTGPYLLESRSVGQGMKLKANPNYWRKGEPVSKEIVFTIFSEDAAATAALESGAIDMVYNGSSRSAARLKNAGYQVFDGPGKLVQVFRINSTRGPFRNKKFRQAFNYLMDRDGILRVGYAGMGQVVALPWAPASPAFDASYTKTYAYDLEKAKALLKESGLTPAEMQDWKLLVNGSDEPSVRISQVVQATLAQVGIKIDLDIRQGAEFVDALLKGNFDAVFGGVGNVQKFPSRVATNSIYRTSKNPVLKDPHPHPDYVAAIAKVDTTFGSGTDVKASYDNLNKVLVDESFGIPTNSYEVGLIVASDKIGGITPDMDNLLVARTIGFK</sequence>
<dbReference type="Proteomes" id="UP000248021">
    <property type="component" value="Unassembled WGS sequence"/>
</dbReference>
<protein>
    <submittedName>
        <fullName evidence="7">Peptide/nickel transport system substrate-binding protein</fullName>
    </submittedName>
</protein>
<comment type="similarity">
    <text evidence="2">Belongs to the bacterial solute-binding protein 5 family.</text>
</comment>
<dbReference type="CDD" id="cd00995">
    <property type="entry name" value="PBP2_NikA_DppA_OppA_like"/>
    <property type="match status" value="1"/>
</dbReference>
<dbReference type="PANTHER" id="PTHR30290">
    <property type="entry name" value="PERIPLASMIC BINDING COMPONENT OF ABC TRANSPORTER"/>
    <property type="match status" value="1"/>
</dbReference>
<keyword evidence="5" id="KW-1133">Transmembrane helix</keyword>